<evidence type="ECO:0000256" key="1">
    <source>
        <dbReference type="ARBA" id="ARBA00022676"/>
    </source>
</evidence>
<evidence type="ECO:0000313" key="4">
    <source>
        <dbReference type="EMBL" id="QHU11965.1"/>
    </source>
</evidence>
<name>A0A6C0K1N5_9ZZZZ</name>
<keyword evidence="3" id="KW-1133">Transmembrane helix</keyword>
<accession>A0A6C0K1N5</accession>
<keyword evidence="3" id="KW-0472">Membrane</keyword>
<dbReference type="GO" id="GO:0016020">
    <property type="term" value="C:membrane"/>
    <property type="evidence" value="ECO:0007669"/>
    <property type="project" value="InterPro"/>
</dbReference>
<dbReference type="EMBL" id="MN740793">
    <property type="protein sequence ID" value="QHU11965.1"/>
    <property type="molecule type" value="Genomic_DNA"/>
</dbReference>
<dbReference type="InterPro" id="IPR008630">
    <property type="entry name" value="Glyco_trans_34"/>
</dbReference>
<protein>
    <recommendedName>
        <fullName evidence="5">Glycosyltransferase</fullName>
    </recommendedName>
</protein>
<proteinExistence type="predicted"/>
<organism evidence="4">
    <name type="scientific">viral metagenome</name>
    <dbReference type="NCBI Taxonomy" id="1070528"/>
    <lineage>
        <taxon>unclassified sequences</taxon>
        <taxon>metagenomes</taxon>
        <taxon>organismal metagenomes</taxon>
    </lineage>
</organism>
<reference evidence="4" key="1">
    <citation type="journal article" date="2020" name="Nature">
        <title>Giant virus diversity and host interactions through global metagenomics.</title>
        <authorList>
            <person name="Schulz F."/>
            <person name="Roux S."/>
            <person name="Paez-Espino D."/>
            <person name="Jungbluth S."/>
            <person name="Walsh D.A."/>
            <person name="Denef V.J."/>
            <person name="McMahon K.D."/>
            <person name="Konstantinidis K.T."/>
            <person name="Eloe-Fadrosh E.A."/>
            <person name="Kyrpides N.C."/>
            <person name="Woyke T."/>
        </authorList>
    </citation>
    <scope>NUCLEOTIDE SEQUENCE</scope>
    <source>
        <strain evidence="4">GVMAG-S-1101169-75</strain>
    </source>
</reference>
<dbReference type="GO" id="GO:0016757">
    <property type="term" value="F:glycosyltransferase activity"/>
    <property type="evidence" value="ECO:0007669"/>
    <property type="project" value="UniProtKB-KW"/>
</dbReference>
<sequence length="261" mass="31053">MEKKKAWRWRWVWIIGFIVLIIFVLVLLIRKMSKPRFLLVTIETRDNNVIRVHNENIQSYSNRYGYDYIFSNQYQNPSLNLPVYWWKLQFIKDRMMAQDKRMDYIVWLDSDTIVAHDRRLEEIVRLAPKASIFIGKDFSHDRSSQVYCAGVFMLKNNDVGKQFIDDCLMAYVNNPRCKIHGKYTLVGEWAGECYEQGVMNKLLKGKYRSEMFELSPEYVMNGPANFHGFIVHVFDNKQNVFDKIHNKEIQLPSFSPLGWDL</sequence>
<dbReference type="AlphaFoldDB" id="A0A6C0K1N5"/>
<dbReference type="InterPro" id="IPR029044">
    <property type="entry name" value="Nucleotide-diphossugar_trans"/>
</dbReference>
<keyword evidence="1" id="KW-0328">Glycosyltransferase</keyword>
<keyword evidence="3" id="KW-0812">Transmembrane</keyword>
<dbReference type="Pfam" id="PF05637">
    <property type="entry name" value="Glyco_transf_34"/>
    <property type="match status" value="1"/>
</dbReference>
<keyword evidence="2" id="KW-0808">Transferase</keyword>
<evidence type="ECO:0000256" key="3">
    <source>
        <dbReference type="SAM" id="Phobius"/>
    </source>
</evidence>
<evidence type="ECO:0000256" key="2">
    <source>
        <dbReference type="ARBA" id="ARBA00022679"/>
    </source>
</evidence>
<dbReference type="SUPFAM" id="SSF53448">
    <property type="entry name" value="Nucleotide-diphospho-sugar transferases"/>
    <property type="match status" value="1"/>
</dbReference>
<dbReference type="Gene3D" id="3.90.550.10">
    <property type="entry name" value="Spore Coat Polysaccharide Biosynthesis Protein SpsA, Chain A"/>
    <property type="match status" value="1"/>
</dbReference>
<evidence type="ECO:0008006" key="5">
    <source>
        <dbReference type="Google" id="ProtNLM"/>
    </source>
</evidence>
<feature type="transmembrane region" description="Helical" evidence="3">
    <location>
        <begin position="12"/>
        <end position="29"/>
    </location>
</feature>